<feature type="binding site" evidence="13">
    <location>
        <position position="519"/>
    </location>
    <ligand>
        <name>Zn(2+)</name>
        <dbReference type="ChEBI" id="CHEBI:29105"/>
        <note>catalytic</note>
    </ligand>
</feature>
<dbReference type="InterPro" id="IPR004095">
    <property type="entry name" value="TGS"/>
</dbReference>
<dbReference type="InterPro" id="IPR002320">
    <property type="entry name" value="Thr-tRNA-ligase_IIa"/>
</dbReference>
<feature type="binding site" evidence="13">
    <location>
        <position position="389"/>
    </location>
    <ligand>
        <name>Zn(2+)</name>
        <dbReference type="ChEBI" id="CHEBI:29105"/>
        <note>catalytic</note>
    </ligand>
</feature>
<dbReference type="RefSeq" id="WP_132371172.1">
    <property type="nucleotide sequence ID" value="NZ_SMAN01000004.1"/>
</dbReference>
<keyword evidence="3 13" id="KW-0820">tRNA-binding</keyword>
<dbReference type="PROSITE" id="PS50862">
    <property type="entry name" value="AA_TRNA_LIGASE_II"/>
    <property type="match status" value="1"/>
</dbReference>
<evidence type="ECO:0000256" key="11">
    <source>
        <dbReference type="ARBA" id="ARBA00023146"/>
    </source>
</evidence>
<keyword evidence="17" id="KW-1185">Reference proteome</keyword>
<keyword evidence="6 13" id="KW-0547">Nucleotide-binding</keyword>
<dbReference type="InterPro" id="IPR033728">
    <property type="entry name" value="ThrRS_core"/>
</dbReference>
<keyword evidence="9 13" id="KW-0694">RNA-binding</keyword>
<keyword evidence="4 13" id="KW-0436">Ligase</keyword>
<dbReference type="Proteomes" id="UP000294650">
    <property type="component" value="Unassembled WGS sequence"/>
</dbReference>
<dbReference type="InterPro" id="IPR002314">
    <property type="entry name" value="aa-tRNA-synt_IIb"/>
</dbReference>
<dbReference type="GO" id="GO:0005737">
    <property type="term" value="C:cytoplasm"/>
    <property type="evidence" value="ECO:0007669"/>
    <property type="project" value="UniProtKB-SubCell"/>
</dbReference>
<dbReference type="InterPro" id="IPR036621">
    <property type="entry name" value="Anticodon-bd_dom_sf"/>
</dbReference>
<dbReference type="PANTHER" id="PTHR11451:SF56">
    <property type="entry name" value="THREONINE--TRNA LIGASE 1"/>
    <property type="match status" value="1"/>
</dbReference>
<feature type="binding site" evidence="13">
    <location>
        <position position="338"/>
    </location>
    <ligand>
        <name>Zn(2+)</name>
        <dbReference type="ChEBI" id="CHEBI:29105"/>
        <note>catalytic</note>
    </ligand>
</feature>
<dbReference type="OrthoDB" id="9802304at2"/>
<evidence type="ECO:0000256" key="4">
    <source>
        <dbReference type="ARBA" id="ARBA00022598"/>
    </source>
</evidence>
<dbReference type="InterPro" id="IPR012676">
    <property type="entry name" value="TGS-like"/>
</dbReference>
<dbReference type="GO" id="GO:0140096">
    <property type="term" value="F:catalytic activity, acting on a protein"/>
    <property type="evidence" value="ECO:0007669"/>
    <property type="project" value="UniProtKB-ARBA"/>
</dbReference>
<dbReference type="GO" id="GO:0004829">
    <property type="term" value="F:threonine-tRNA ligase activity"/>
    <property type="evidence" value="ECO:0007669"/>
    <property type="project" value="UniProtKB-UniRule"/>
</dbReference>
<dbReference type="GO" id="GO:0006435">
    <property type="term" value="P:threonyl-tRNA aminoacylation"/>
    <property type="evidence" value="ECO:0007669"/>
    <property type="project" value="UniProtKB-UniRule"/>
</dbReference>
<dbReference type="SUPFAM" id="SSF55186">
    <property type="entry name" value="ThrRS/AlaRS common domain"/>
    <property type="match status" value="1"/>
</dbReference>
<evidence type="ECO:0000256" key="2">
    <source>
        <dbReference type="ARBA" id="ARBA00022490"/>
    </source>
</evidence>
<dbReference type="PANTHER" id="PTHR11451">
    <property type="entry name" value="THREONINE-TRNA LIGASE"/>
    <property type="match status" value="1"/>
</dbReference>
<dbReference type="PROSITE" id="PS51880">
    <property type="entry name" value="TGS"/>
    <property type="match status" value="1"/>
</dbReference>
<evidence type="ECO:0000313" key="17">
    <source>
        <dbReference type="Proteomes" id="UP000294650"/>
    </source>
</evidence>
<keyword evidence="10 13" id="KW-0648">Protein biosynthesis</keyword>
<evidence type="ECO:0000256" key="6">
    <source>
        <dbReference type="ARBA" id="ARBA00022741"/>
    </source>
</evidence>
<dbReference type="InterPro" id="IPR047246">
    <property type="entry name" value="ThrRS_anticodon"/>
</dbReference>
<dbReference type="Gene3D" id="3.10.20.30">
    <property type="match status" value="1"/>
</dbReference>
<evidence type="ECO:0000256" key="9">
    <source>
        <dbReference type="ARBA" id="ARBA00022884"/>
    </source>
</evidence>
<dbReference type="Gene3D" id="3.40.50.800">
    <property type="entry name" value="Anticodon-binding domain"/>
    <property type="match status" value="1"/>
</dbReference>
<dbReference type="Gene3D" id="3.30.980.10">
    <property type="entry name" value="Threonyl-trna Synthetase, Chain A, domain 2"/>
    <property type="match status" value="1"/>
</dbReference>
<dbReference type="Pfam" id="PF02824">
    <property type="entry name" value="TGS"/>
    <property type="match status" value="1"/>
</dbReference>
<comment type="subcellular location">
    <subcellularLocation>
        <location evidence="13">Cytoplasm</location>
    </subcellularLocation>
</comment>
<dbReference type="InterPro" id="IPR006195">
    <property type="entry name" value="aa-tRNA-synth_II"/>
</dbReference>
<dbReference type="CDD" id="cd00771">
    <property type="entry name" value="ThrRS_core"/>
    <property type="match status" value="1"/>
</dbReference>
<name>A0A4R3N8T3_9BACI</name>
<evidence type="ECO:0000256" key="3">
    <source>
        <dbReference type="ARBA" id="ARBA00022555"/>
    </source>
</evidence>
<dbReference type="GO" id="GO:0016740">
    <property type="term" value="F:transferase activity"/>
    <property type="evidence" value="ECO:0007669"/>
    <property type="project" value="UniProtKB-ARBA"/>
</dbReference>
<proteinExistence type="inferred from homology"/>
<dbReference type="SUPFAM" id="SSF52954">
    <property type="entry name" value="Class II aaRS ABD-related"/>
    <property type="match status" value="1"/>
</dbReference>
<dbReference type="NCBIfam" id="TIGR00418">
    <property type="entry name" value="thrS"/>
    <property type="match status" value="1"/>
</dbReference>
<dbReference type="InterPro" id="IPR004154">
    <property type="entry name" value="Anticodon-bd"/>
</dbReference>
<dbReference type="InterPro" id="IPR045864">
    <property type="entry name" value="aa-tRNA-synth_II/BPL/LPL"/>
</dbReference>
<keyword evidence="8 13" id="KW-0067">ATP-binding</keyword>
<dbReference type="GO" id="GO:0000049">
    <property type="term" value="F:tRNA binding"/>
    <property type="evidence" value="ECO:0007669"/>
    <property type="project" value="UniProtKB-KW"/>
</dbReference>
<dbReference type="FunFam" id="3.40.50.800:FF:000001">
    <property type="entry name" value="Threonine--tRNA ligase"/>
    <property type="match status" value="1"/>
</dbReference>
<keyword evidence="2 13" id="KW-0963">Cytoplasm</keyword>
<gene>
    <name evidence="13" type="primary">thrS</name>
    <name evidence="16" type="ORF">EDD68_10475</name>
</gene>
<dbReference type="Pfam" id="PF03129">
    <property type="entry name" value="HGTP_anticodon"/>
    <property type="match status" value="1"/>
</dbReference>
<keyword evidence="5 13" id="KW-0479">Metal-binding</keyword>
<evidence type="ECO:0000256" key="1">
    <source>
        <dbReference type="ARBA" id="ARBA00008226"/>
    </source>
</evidence>
<sequence>MAEQLQISFPDGSMKEFPQGTTAEDVAASISSGLKKQALAAKFNGELIDLRRELPGDGTIEIVTYRDPEGLEVLRHSTAHLMAQAIKRLYKHVKLGVGPVIENGFYYDIDMEEKITPEDLPKIEKEMKKIVDEALEIKRKEVTREEAREIYREIGDDLKLELIDDIPEGETITIYEQGEFFDLCRGPHVPHTGKIKIFKLLSISGAYWRGDSDNQMLQRIYGTAFEKKSQLDEHLKMLEEAKERDHRKLGKELEIFTVSQKVGQGLPLWLPKGATIRRTIERYIVDLEERLGYNHVYTPVLANVDLYKTSGHWDHYQEDMFPPMEMDNEELVLRPMNCPHHMMIYKNQLHSYRNLPVRIAELGMMHRYEMSGALAGLQRVRAMTLNDAHIFCRPDQLKDEFIRVVKLIQNVYKDFGIDDYYFRLSYRDPEDKEKYVDNDEMWEKAQYLLKETMEDLNLDYVEAEGEAAFYGPKLDVQVKTALGKDETLSTVQLDFHLPERFDLTYIGEDGKEHRPVVIHRGVVSTMERFVAFLIEEYKGAFPTWLAPVQARIIPVSLEAHLDYARELEEKLRMEGIRVELDERDEKIGYKIREAQVQKIPFALVVGDQEIEQSAVNVRRYGEKKSETKSFERFLEEIKQDIHEKRLRK</sequence>
<evidence type="ECO:0000259" key="14">
    <source>
        <dbReference type="PROSITE" id="PS50862"/>
    </source>
</evidence>
<dbReference type="CDD" id="cd01667">
    <property type="entry name" value="TGS_ThrRS"/>
    <property type="match status" value="1"/>
</dbReference>
<dbReference type="InterPro" id="IPR018163">
    <property type="entry name" value="Thr/Ala-tRNA-synth_IIc_edit"/>
</dbReference>
<evidence type="ECO:0000256" key="13">
    <source>
        <dbReference type="HAMAP-Rule" id="MF_00184"/>
    </source>
</evidence>
<reference evidence="16 17" key="1">
    <citation type="submission" date="2019-03" db="EMBL/GenBank/DDBJ databases">
        <title>Genomic Encyclopedia of Type Strains, Phase IV (KMG-IV): sequencing the most valuable type-strain genomes for metagenomic binning, comparative biology and taxonomic classification.</title>
        <authorList>
            <person name="Goeker M."/>
        </authorList>
    </citation>
    <scope>NUCLEOTIDE SEQUENCE [LARGE SCALE GENOMIC DNA]</scope>
    <source>
        <strain evidence="16 17">DSM 25894</strain>
    </source>
</reference>
<comment type="caution">
    <text evidence="16">The sequence shown here is derived from an EMBL/GenBank/DDBJ whole genome shotgun (WGS) entry which is preliminary data.</text>
</comment>
<accession>A0A4R3N8T3</accession>
<dbReference type="SUPFAM" id="SSF81271">
    <property type="entry name" value="TGS-like"/>
    <property type="match status" value="1"/>
</dbReference>
<comment type="similarity">
    <text evidence="1 13">Belongs to the class-II aminoacyl-tRNA synthetase family.</text>
</comment>
<evidence type="ECO:0000256" key="10">
    <source>
        <dbReference type="ARBA" id="ARBA00022917"/>
    </source>
</evidence>
<dbReference type="EC" id="6.1.1.3" evidence="13"/>
<evidence type="ECO:0000256" key="7">
    <source>
        <dbReference type="ARBA" id="ARBA00022833"/>
    </source>
</evidence>
<dbReference type="EMBL" id="SMAN01000004">
    <property type="protein sequence ID" value="TCT25007.1"/>
    <property type="molecule type" value="Genomic_DNA"/>
</dbReference>
<comment type="subunit">
    <text evidence="13">Homodimer.</text>
</comment>
<dbReference type="FunFam" id="3.30.54.20:FF:000002">
    <property type="entry name" value="Threonine--tRNA ligase"/>
    <property type="match status" value="1"/>
</dbReference>
<evidence type="ECO:0000256" key="12">
    <source>
        <dbReference type="ARBA" id="ARBA00049515"/>
    </source>
</evidence>
<dbReference type="FunFam" id="3.30.980.10:FF:000005">
    <property type="entry name" value="Threonyl-tRNA synthetase, mitochondrial"/>
    <property type="match status" value="1"/>
</dbReference>
<evidence type="ECO:0000313" key="16">
    <source>
        <dbReference type="EMBL" id="TCT25007.1"/>
    </source>
</evidence>
<organism evidence="16 17">
    <name type="scientific">Melghiribacillus thermohalophilus</name>
    <dbReference type="NCBI Taxonomy" id="1324956"/>
    <lineage>
        <taxon>Bacteria</taxon>
        <taxon>Bacillati</taxon>
        <taxon>Bacillota</taxon>
        <taxon>Bacilli</taxon>
        <taxon>Bacillales</taxon>
        <taxon>Bacillaceae</taxon>
        <taxon>Melghiribacillus</taxon>
    </lineage>
</organism>
<keyword evidence="7 13" id="KW-0862">Zinc</keyword>
<dbReference type="SMART" id="SM00863">
    <property type="entry name" value="tRNA_SAD"/>
    <property type="match status" value="1"/>
</dbReference>
<dbReference type="SUPFAM" id="SSF55681">
    <property type="entry name" value="Class II aaRS and biotin synthetases"/>
    <property type="match status" value="1"/>
</dbReference>
<dbReference type="Gene3D" id="3.30.54.20">
    <property type="match status" value="1"/>
</dbReference>
<comment type="catalytic activity">
    <reaction evidence="12 13">
        <text>tRNA(Thr) + L-threonine + ATP = L-threonyl-tRNA(Thr) + AMP + diphosphate + H(+)</text>
        <dbReference type="Rhea" id="RHEA:24624"/>
        <dbReference type="Rhea" id="RHEA-COMP:9670"/>
        <dbReference type="Rhea" id="RHEA-COMP:9704"/>
        <dbReference type="ChEBI" id="CHEBI:15378"/>
        <dbReference type="ChEBI" id="CHEBI:30616"/>
        <dbReference type="ChEBI" id="CHEBI:33019"/>
        <dbReference type="ChEBI" id="CHEBI:57926"/>
        <dbReference type="ChEBI" id="CHEBI:78442"/>
        <dbReference type="ChEBI" id="CHEBI:78534"/>
        <dbReference type="ChEBI" id="CHEBI:456215"/>
        <dbReference type="EC" id="6.1.1.3"/>
    </reaction>
</comment>
<evidence type="ECO:0000256" key="8">
    <source>
        <dbReference type="ARBA" id="ARBA00022840"/>
    </source>
</evidence>
<evidence type="ECO:0000256" key="5">
    <source>
        <dbReference type="ARBA" id="ARBA00022723"/>
    </source>
</evidence>
<evidence type="ECO:0000259" key="15">
    <source>
        <dbReference type="PROSITE" id="PS51880"/>
    </source>
</evidence>
<dbReference type="InterPro" id="IPR012947">
    <property type="entry name" value="tRNA_SAD"/>
</dbReference>
<dbReference type="Pfam" id="PF07973">
    <property type="entry name" value="tRNA_SAD"/>
    <property type="match status" value="1"/>
</dbReference>
<keyword evidence="11 13" id="KW-0030">Aminoacyl-tRNA synthetase</keyword>
<protein>
    <recommendedName>
        <fullName evidence="13">Threonine--tRNA ligase</fullName>
        <ecNumber evidence="13">6.1.1.3</ecNumber>
    </recommendedName>
    <alternativeName>
        <fullName evidence="13">Threonyl-tRNA synthetase</fullName>
        <shortName evidence="13">ThrRS</shortName>
    </alternativeName>
</protein>
<dbReference type="PRINTS" id="PR01047">
    <property type="entry name" value="TRNASYNTHTHR"/>
</dbReference>
<dbReference type="Gene3D" id="3.30.930.10">
    <property type="entry name" value="Bira Bifunctional Protein, Domain 2"/>
    <property type="match status" value="1"/>
</dbReference>
<feature type="domain" description="TGS" evidence="15">
    <location>
        <begin position="1"/>
        <end position="64"/>
    </location>
</feature>
<dbReference type="CDD" id="cd00860">
    <property type="entry name" value="ThrRS_anticodon"/>
    <property type="match status" value="1"/>
</dbReference>
<dbReference type="InterPro" id="IPR012675">
    <property type="entry name" value="Beta-grasp_dom_sf"/>
</dbReference>
<dbReference type="AlphaFoldDB" id="A0A4R3N8T3"/>
<comment type="caution">
    <text evidence="13">Lacks conserved residue(s) required for the propagation of feature annotation.</text>
</comment>
<dbReference type="Pfam" id="PF00587">
    <property type="entry name" value="tRNA-synt_2b"/>
    <property type="match status" value="1"/>
</dbReference>
<dbReference type="FunFam" id="3.10.20.30:FF:000005">
    <property type="entry name" value="Threonine--tRNA ligase"/>
    <property type="match status" value="1"/>
</dbReference>
<dbReference type="FunFam" id="3.30.930.10:FF:000002">
    <property type="entry name" value="Threonine--tRNA ligase"/>
    <property type="match status" value="1"/>
</dbReference>
<dbReference type="GO" id="GO:0046872">
    <property type="term" value="F:metal ion binding"/>
    <property type="evidence" value="ECO:0007669"/>
    <property type="project" value="UniProtKB-KW"/>
</dbReference>
<feature type="domain" description="Aminoacyl-transfer RNA synthetases class-II family profile" evidence="14">
    <location>
        <begin position="232"/>
        <end position="542"/>
    </location>
</feature>
<dbReference type="HAMAP" id="MF_00184">
    <property type="entry name" value="Thr_tRNA_synth"/>
    <property type="match status" value="1"/>
</dbReference>
<dbReference type="GO" id="GO:0005524">
    <property type="term" value="F:ATP binding"/>
    <property type="evidence" value="ECO:0007669"/>
    <property type="project" value="UniProtKB-UniRule"/>
</dbReference>
<comment type="cofactor">
    <cofactor evidence="13">
        <name>Zn(2+)</name>
        <dbReference type="ChEBI" id="CHEBI:29105"/>
    </cofactor>
    <text evidence="13">Binds 1 zinc ion per subunit.</text>
</comment>